<dbReference type="AlphaFoldDB" id="A0A167BMC2"/>
<dbReference type="CDD" id="cd08249">
    <property type="entry name" value="enoyl_reductase_like"/>
    <property type="match status" value="1"/>
</dbReference>
<feature type="non-terminal residue" evidence="4">
    <location>
        <position position="1"/>
    </location>
</feature>
<name>A0A167BMC2_COLIC</name>
<keyword evidence="2" id="KW-0560">Oxidoreductase</keyword>
<dbReference type="GO" id="GO:0016651">
    <property type="term" value="F:oxidoreductase activity, acting on NAD(P)H"/>
    <property type="evidence" value="ECO:0007669"/>
    <property type="project" value="InterPro"/>
</dbReference>
<keyword evidence="5" id="KW-1185">Reference proteome</keyword>
<evidence type="ECO:0000256" key="2">
    <source>
        <dbReference type="ARBA" id="ARBA00023002"/>
    </source>
</evidence>
<dbReference type="InterPro" id="IPR013154">
    <property type="entry name" value="ADH-like_N"/>
</dbReference>
<organism evidence="4 5">
    <name type="scientific">Colletotrichum incanum</name>
    <name type="common">Soybean anthracnose fungus</name>
    <dbReference type="NCBI Taxonomy" id="1573173"/>
    <lineage>
        <taxon>Eukaryota</taxon>
        <taxon>Fungi</taxon>
        <taxon>Dikarya</taxon>
        <taxon>Ascomycota</taxon>
        <taxon>Pezizomycotina</taxon>
        <taxon>Sordariomycetes</taxon>
        <taxon>Hypocreomycetidae</taxon>
        <taxon>Glomerellales</taxon>
        <taxon>Glomerellaceae</taxon>
        <taxon>Colletotrichum</taxon>
        <taxon>Colletotrichum spaethianum species complex</taxon>
    </lineage>
</organism>
<dbReference type="InterPro" id="IPR011032">
    <property type="entry name" value="GroES-like_sf"/>
</dbReference>
<evidence type="ECO:0000256" key="1">
    <source>
        <dbReference type="ARBA" id="ARBA00008072"/>
    </source>
</evidence>
<accession>A0A167BMC2</accession>
<dbReference type="Pfam" id="PF08240">
    <property type="entry name" value="ADH_N"/>
    <property type="match status" value="1"/>
</dbReference>
<dbReference type="Proteomes" id="UP000076584">
    <property type="component" value="Unassembled WGS sequence"/>
</dbReference>
<dbReference type="Gene3D" id="3.90.180.10">
    <property type="entry name" value="Medium-chain alcohol dehydrogenases, catalytic domain"/>
    <property type="match status" value="1"/>
</dbReference>
<evidence type="ECO:0000259" key="3">
    <source>
        <dbReference type="SMART" id="SM00829"/>
    </source>
</evidence>
<dbReference type="STRING" id="1573173.A0A167BMC2"/>
<dbReference type="InterPro" id="IPR047122">
    <property type="entry name" value="Trans-enoyl_RdTase-like"/>
</dbReference>
<dbReference type="PANTHER" id="PTHR45348">
    <property type="entry name" value="HYPOTHETICAL OXIDOREDUCTASE (EUROFUNG)"/>
    <property type="match status" value="1"/>
</dbReference>
<evidence type="ECO:0000313" key="5">
    <source>
        <dbReference type="Proteomes" id="UP000076584"/>
    </source>
</evidence>
<protein>
    <submittedName>
        <fullName evidence="4">Enoyl reductase</fullName>
    </submittedName>
</protein>
<dbReference type="SMART" id="SM00829">
    <property type="entry name" value="PKS_ER"/>
    <property type="match status" value="1"/>
</dbReference>
<dbReference type="Gene3D" id="3.40.50.720">
    <property type="entry name" value="NAD(P)-binding Rossmann-like Domain"/>
    <property type="match status" value="1"/>
</dbReference>
<proteinExistence type="inferred from homology"/>
<comment type="caution">
    <text evidence="4">The sequence shown here is derived from an EMBL/GenBank/DDBJ whole genome shotgun (WGS) entry which is preliminary data.</text>
</comment>
<comment type="similarity">
    <text evidence="1">Belongs to the zinc-containing alcohol dehydrogenase family.</text>
</comment>
<dbReference type="InterPro" id="IPR036291">
    <property type="entry name" value="NAD(P)-bd_dom_sf"/>
</dbReference>
<dbReference type="InterPro" id="IPR020843">
    <property type="entry name" value="ER"/>
</dbReference>
<evidence type="ECO:0000313" key="4">
    <source>
        <dbReference type="EMBL" id="KZL81492.1"/>
    </source>
</evidence>
<dbReference type="EMBL" id="LFIW01001629">
    <property type="protein sequence ID" value="KZL81492.1"/>
    <property type="molecule type" value="Genomic_DNA"/>
</dbReference>
<sequence length="396" mass="42413">LRPVIPKTHHRSTLRTVTPLTSHAYPAASSPPEMTPRDAAGYRLPQSQTAVIVDGEDKVLVRHDAPCPQMQPDQVLVRTDAVAINPSDTKMCGGFANPSAILGSDYAGTVVAVGSDVSHVSPGDRVCGAQNEMFPTTPDRGAFAEYNVTRGHIWMKVPPSWTTEAAASLPVGVCTAGLAMRLLGLPLPNQPTSVPASVLVYGGSTATATIAIQLMRLSGYQPIAVCSPPNFHLALRNGAAATFDYRDHACGSKIRHWTKGNLRYALDCITNIESARICHEAIGRAGGRYVSLGPLPDHASRRHTVSRDWVHGPSIFGEGSAWPEPYRREPSEDLQRFGFELWKVVSDLVAAGRLQHHPLRILEGGLASVIDALEIVKNGLVSGEKIIVRLGTAANG</sequence>
<dbReference type="SUPFAM" id="SSF51735">
    <property type="entry name" value="NAD(P)-binding Rossmann-fold domains"/>
    <property type="match status" value="1"/>
</dbReference>
<dbReference type="SUPFAM" id="SSF50129">
    <property type="entry name" value="GroES-like"/>
    <property type="match status" value="1"/>
</dbReference>
<dbReference type="PANTHER" id="PTHR45348:SF2">
    <property type="entry name" value="ZINC-TYPE ALCOHOL DEHYDROGENASE-LIKE PROTEIN C2E1P3.01"/>
    <property type="match status" value="1"/>
</dbReference>
<reference evidence="4 5" key="1">
    <citation type="submission" date="2015-06" db="EMBL/GenBank/DDBJ databases">
        <title>Survival trade-offs in plant roots during colonization by closely related pathogenic and mutualistic fungi.</title>
        <authorList>
            <person name="Hacquard S."/>
            <person name="Kracher B."/>
            <person name="Hiruma K."/>
            <person name="Weinman A."/>
            <person name="Muench P."/>
            <person name="Garrido Oter R."/>
            <person name="Ver Loren van Themaat E."/>
            <person name="Dallerey J.-F."/>
            <person name="Damm U."/>
            <person name="Henrissat B."/>
            <person name="Lespinet O."/>
            <person name="Thon M."/>
            <person name="Kemen E."/>
            <person name="McHardy A.C."/>
            <person name="Schulze-Lefert P."/>
            <person name="O'Connell R.J."/>
        </authorList>
    </citation>
    <scope>NUCLEOTIDE SEQUENCE [LARGE SCALE GENOMIC DNA]</scope>
    <source>
        <strain evidence="4 5">MAFF 238704</strain>
    </source>
</reference>
<gene>
    <name evidence="4" type="ORF">CI238_11890</name>
</gene>
<feature type="domain" description="Enoyl reductase (ER)" evidence="3">
    <location>
        <begin position="55"/>
        <end position="388"/>
    </location>
</feature>